<accession>A0A6G1GRC4</accession>
<evidence type="ECO:0000313" key="6">
    <source>
        <dbReference type="Proteomes" id="UP000800041"/>
    </source>
</evidence>
<feature type="compositionally biased region" description="Basic and acidic residues" evidence="4">
    <location>
        <begin position="358"/>
        <end position="371"/>
    </location>
</feature>
<protein>
    <submittedName>
        <fullName evidence="5">NAD(P)-binding protein</fullName>
    </submittedName>
</protein>
<evidence type="ECO:0000256" key="1">
    <source>
        <dbReference type="ARBA" id="ARBA00006484"/>
    </source>
</evidence>
<dbReference type="EMBL" id="ML977174">
    <property type="protein sequence ID" value="KAF1983491.1"/>
    <property type="molecule type" value="Genomic_DNA"/>
</dbReference>
<dbReference type="PANTHER" id="PTHR24322:SF736">
    <property type="entry name" value="RETINOL DEHYDROGENASE 10"/>
    <property type="match status" value="1"/>
</dbReference>
<dbReference type="Pfam" id="PF00106">
    <property type="entry name" value="adh_short"/>
    <property type="match status" value="1"/>
</dbReference>
<keyword evidence="2" id="KW-0560">Oxidoreductase</keyword>
<reference evidence="5" key="1">
    <citation type="journal article" date="2020" name="Stud. Mycol.">
        <title>101 Dothideomycetes genomes: a test case for predicting lifestyles and emergence of pathogens.</title>
        <authorList>
            <person name="Haridas S."/>
            <person name="Albert R."/>
            <person name="Binder M."/>
            <person name="Bloem J."/>
            <person name="Labutti K."/>
            <person name="Salamov A."/>
            <person name="Andreopoulos B."/>
            <person name="Baker S."/>
            <person name="Barry K."/>
            <person name="Bills G."/>
            <person name="Bluhm B."/>
            <person name="Cannon C."/>
            <person name="Castanera R."/>
            <person name="Culley D."/>
            <person name="Daum C."/>
            <person name="Ezra D."/>
            <person name="Gonzalez J."/>
            <person name="Henrissat B."/>
            <person name="Kuo A."/>
            <person name="Liang C."/>
            <person name="Lipzen A."/>
            <person name="Lutzoni F."/>
            <person name="Magnuson J."/>
            <person name="Mondo S."/>
            <person name="Nolan M."/>
            <person name="Ohm R."/>
            <person name="Pangilinan J."/>
            <person name="Park H.-J."/>
            <person name="Ramirez L."/>
            <person name="Alfaro M."/>
            <person name="Sun H."/>
            <person name="Tritt A."/>
            <person name="Yoshinaga Y."/>
            <person name="Zwiers L.-H."/>
            <person name="Turgeon B."/>
            <person name="Goodwin S."/>
            <person name="Spatafora J."/>
            <person name="Crous P."/>
            <person name="Grigoriev I."/>
        </authorList>
    </citation>
    <scope>NUCLEOTIDE SEQUENCE</scope>
    <source>
        <strain evidence="5">CBS 113979</strain>
    </source>
</reference>
<comment type="similarity">
    <text evidence="1 3">Belongs to the short-chain dehydrogenases/reductases (SDR) family.</text>
</comment>
<dbReference type="SUPFAM" id="SSF51735">
    <property type="entry name" value="NAD(P)-binding Rossmann-fold domains"/>
    <property type="match status" value="1"/>
</dbReference>
<gene>
    <name evidence="5" type="ORF">K402DRAFT_396505</name>
</gene>
<dbReference type="OrthoDB" id="10253736at2759"/>
<dbReference type="Gene3D" id="3.40.50.720">
    <property type="entry name" value="NAD(P)-binding Rossmann-like Domain"/>
    <property type="match status" value="1"/>
</dbReference>
<dbReference type="Proteomes" id="UP000800041">
    <property type="component" value="Unassembled WGS sequence"/>
</dbReference>
<sequence length="383" mass="41545">MPLRSDYRLQREGFTSDTLARLFTSTLFNPLLTLPLALLARYTYKGQTLSLEHAKALKWLKVALAIGLYKKVEKVLDWGVLNNWVGDRYVWEEELVVVTGGSDGIGRIVVGLLAERGIRVAVMDIQPLTFEAPPNVTYFHTDLASPTSIAAATSAIKSQLGNPTILINNAGIHSGSHPITTTPPHLLDLNYRINVLSHFHTLSAFLPSMIAANHGMVLTVASLAAHASAPLMAAYAGSKAAAMATHEVLHAELATVHKAPKVRTVLVCPAFMRTKLFQGFDEGDGWVMYALEPETVAEGIVKAVLRGRSDVLVMPGAGWALAVKLRGMPSWWGYGLRKGFVKLMSRFVGRAVVQGEGKVEEGGESERKGPEESMVVVQNEQAA</sequence>
<dbReference type="InterPro" id="IPR036291">
    <property type="entry name" value="NAD(P)-bd_dom_sf"/>
</dbReference>
<evidence type="ECO:0000256" key="3">
    <source>
        <dbReference type="RuleBase" id="RU000363"/>
    </source>
</evidence>
<name>A0A6G1GRC4_9PEZI</name>
<dbReference type="GO" id="GO:0016616">
    <property type="term" value="F:oxidoreductase activity, acting on the CH-OH group of donors, NAD or NADP as acceptor"/>
    <property type="evidence" value="ECO:0007669"/>
    <property type="project" value="TreeGrafter"/>
</dbReference>
<keyword evidence="6" id="KW-1185">Reference proteome</keyword>
<proteinExistence type="inferred from homology"/>
<feature type="region of interest" description="Disordered" evidence="4">
    <location>
        <begin position="358"/>
        <end position="383"/>
    </location>
</feature>
<organism evidence="5 6">
    <name type="scientific">Aulographum hederae CBS 113979</name>
    <dbReference type="NCBI Taxonomy" id="1176131"/>
    <lineage>
        <taxon>Eukaryota</taxon>
        <taxon>Fungi</taxon>
        <taxon>Dikarya</taxon>
        <taxon>Ascomycota</taxon>
        <taxon>Pezizomycotina</taxon>
        <taxon>Dothideomycetes</taxon>
        <taxon>Pleosporomycetidae</taxon>
        <taxon>Aulographales</taxon>
        <taxon>Aulographaceae</taxon>
    </lineage>
</organism>
<dbReference type="PRINTS" id="PR00081">
    <property type="entry name" value="GDHRDH"/>
</dbReference>
<evidence type="ECO:0000256" key="4">
    <source>
        <dbReference type="SAM" id="MobiDB-lite"/>
    </source>
</evidence>
<evidence type="ECO:0000256" key="2">
    <source>
        <dbReference type="ARBA" id="ARBA00023002"/>
    </source>
</evidence>
<dbReference type="InterPro" id="IPR002347">
    <property type="entry name" value="SDR_fam"/>
</dbReference>
<evidence type="ECO:0000313" key="5">
    <source>
        <dbReference type="EMBL" id="KAF1983491.1"/>
    </source>
</evidence>
<dbReference type="PANTHER" id="PTHR24322">
    <property type="entry name" value="PKSB"/>
    <property type="match status" value="1"/>
</dbReference>
<dbReference type="AlphaFoldDB" id="A0A6G1GRC4"/>
<dbReference type="PRINTS" id="PR00080">
    <property type="entry name" value="SDRFAMILY"/>
</dbReference>